<name>A0AAU7BUA8_9FLAO</name>
<sequence length="565" mass="67129">MILKSSPTYSDVFNESEPDIDLLLKDLPSKMVITILGYINSELYLSSDNKIQIKIFEKLTRRFDSKTKILISNNIRKLVKEDLEINFFSVKINLEFMHHVLIHYVDGKYSDSTPINELNFFKSYLIITKKINEKYKPKDLSESPDKHKFFREYLWPVIVDQIDINQTESPVVGLVKGLNLLNYFSQSEYSNNLEIFLTENKEPDIWNYIVKLLNLLQNSWNKLDSEIPPFLIEEDNLFHPLFDTFILDENEYKKIYSSDSNHYSGLKNKPLIKNKKKLIISNWGFISNKLYEGLIFDFYNKSAIKNHPKFEKFVDYKNLIAQEVTEKRLFKKLLSKYLKNKNSVLEFDDNKEQGFPDAYFRNGKHVFLFEIKDAYFANTAIKSYSYKKIKEEIDKKYNSKRKGTGQIIKHLKKLRDKPFEDKSYSEIRIKPKNLVIYPIIIFTSHVFESPGFNKYLIKEFENKLMNENLQNSFGQIKNLTFMNISFLINNLSNRDKFTFKEVIDFYHNRIKAIEKKDKKLNSLDLLHESNNNFEYFSKIFFTKKKLDISKPIFKEIVETLELKNT</sequence>
<dbReference type="RefSeq" id="WP_347924733.1">
    <property type="nucleotide sequence ID" value="NZ_CP157199.1"/>
</dbReference>
<protein>
    <recommendedName>
        <fullName evidence="2">NERD domain-containing protein</fullName>
    </recommendedName>
</protein>
<evidence type="ECO:0000313" key="1">
    <source>
        <dbReference type="EMBL" id="XBG61885.1"/>
    </source>
</evidence>
<dbReference type="EMBL" id="CP157199">
    <property type="protein sequence ID" value="XBG61885.1"/>
    <property type="molecule type" value="Genomic_DNA"/>
</dbReference>
<dbReference type="AlphaFoldDB" id="A0AAU7BUA8"/>
<reference evidence="1" key="1">
    <citation type="submission" date="2024-05" db="EMBL/GenBank/DDBJ databases">
        <title>Pontimicrobium maritimus sp. nov., isolated form sea water.</title>
        <authorList>
            <person name="Muhammad N."/>
            <person name="Vuong T.Q."/>
            <person name="Han H.L."/>
            <person name="Kim S.-G."/>
        </authorList>
    </citation>
    <scope>NUCLEOTIDE SEQUENCE</scope>
    <source>
        <strain evidence="1">SW4</strain>
    </source>
</reference>
<gene>
    <name evidence="1" type="ORF">ABGB03_03050</name>
</gene>
<proteinExistence type="predicted"/>
<organism evidence="1">
    <name type="scientific">Pontimicrobium sp. SW4</name>
    <dbReference type="NCBI Taxonomy" id="3153519"/>
    <lineage>
        <taxon>Bacteria</taxon>
        <taxon>Pseudomonadati</taxon>
        <taxon>Bacteroidota</taxon>
        <taxon>Flavobacteriia</taxon>
        <taxon>Flavobacteriales</taxon>
        <taxon>Flavobacteriaceae</taxon>
        <taxon>Pontimicrobium</taxon>
    </lineage>
</organism>
<evidence type="ECO:0008006" key="2">
    <source>
        <dbReference type="Google" id="ProtNLM"/>
    </source>
</evidence>
<accession>A0AAU7BUA8</accession>